<dbReference type="NCBIfam" id="TIGR00831">
    <property type="entry name" value="a_cpa1"/>
    <property type="match status" value="1"/>
</dbReference>
<keyword evidence="7 10" id="KW-0406">Ion transport</keyword>
<dbReference type="Proteomes" id="UP001319861">
    <property type="component" value="Chromosome"/>
</dbReference>
<evidence type="ECO:0000256" key="1">
    <source>
        <dbReference type="ARBA" id="ARBA00004651"/>
    </source>
</evidence>
<feature type="domain" description="Cation/H+ exchanger transmembrane" evidence="11">
    <location>
        <begin position="14"/>
        <end position="406"/>
    </location>
</feature>
<dbReference type="InterPro" id="IPR004705">
    <property type="entry name" value="Cation/H_exchanger_CPA1_bac"/>
</dbReference>
<dbReference type="Pfam" id="PF00999">
    <property type="entry name" value="Na_H_Exchanger"/>
    <property type="match status" value="1"/>
</dbReference>
<feature type="transmembrane region" description="Helical" evidence="10">
    <location>
        <begin position="85"/>
        <end position="106"/>
    </location>
</feature>
<evidence type="ECO:0000313" key="13">
    <source>
        <dbReference type="Proteomes" id="UP001319861"/>
    </source>
</evidence>
<comment type="subcellular location">
    <subcellularLocation>
        <location evidence="1 10">Cell membrane</location>
        <topology evidence="1 10">Multi-pass membrane protein</topology>
    </subcellularLocation>
</comment>
<dbReference type="PANTHER" id="PTHR10110:SF86">
    <property type="entry name" value="SODIUM_HYDROGEN EXCHANGER 7"/>
    <property type="match status" value="1"/>
</dbReference>
<evidence type="ECO:0000256" key="2">
    <source>
        <dbReference type="ARBA" id="ARBA00022448"/>
    </source>
</evidence>
<evidence type="ECO:0000256" key="5">
    <source>
        <dbReference type="ARBA" id="ARBA00022989"/>
    </source>
</evidence>
<keyword evidence="4 10" id="KW-0812">Transmembrane</keyword>
<evidence type="ECO:0000313" key="12">
    <source>
        <dbReference type="EMBL" id="BCT78145.1"/>
    </source>
</evidence>
<dbReference type="EMBL" id="AP024525">
    <property type="protein sequence ID" value="BCT78145.1"/>
    <property type="molecule type" value="Genomic_DNA"/>
</dbReference>
<reference evidence="12 13" key="1">
    <citation type="journal article" date="2021" name="J. Biosci. Bioeng.">
        <title>Identification and characterization of a chc gene cluster responsible for the aromatization pathway of cyclohexanecarboxylate degradation in Sinomonas cyclohexanicum ATCC 51369.</title>
        <authorList>
            <person name="Yamamoto T."/>
            <person name="Hasegawa Y."/>
            <person name="Lau P.C.K."/>
            <person name="Iwaki H."/>
        </authorList>
    </citation>
    <scope>NUCLEOTIDE SEQUENCE [LARGE SCALE GENOMIC DNA]</scope>
    <source>
        <strain evidence="12 13">ATCC 51369</strain>
    </source>
</reference>
<dbReference type="PANTHER" id="PTHR10110">
    <property type="entry name" value="SODIUM/HYDROGEN EXCHANGER"/>
    <property type="match status" value="1"/>
</dbReference>
<evidence type="ECO:0000256" key="7">
    <source>
        <dbReference type="ARBA" id="ARBA00023065"/>
    </source>
</evidence>
<feature type="transmembrane region" description="Helical" evidence="10">
    <location>
        <begin position="55"/>
        <end position="73"/>
    </location>
</feature>
<evidence type="ECO:0000256" key="4">
    <source>
        <dbReference type="ARBA" id="ARBA00022692"/>
    </source>
</evidence>
<evidence type="ECO:0000256" key="3">
    <source>
        <dbReference type="ARBA" id="ARBA00022475"/>
    </source>
</evidence>
<feature type="transmembrane region" description="Helical" evidence="10">
    <location>
        <begin position="231"/>
        <end position="253"/>
    </location>
</feature>
<sequence length="530" mass="56219">MLGLELIVALGAAVVLGSLLAPHVRVSQPVVLIACGLALSLIPVFRGVGLPPETVLLLFLPALLYWESLTTSLREIRRFIRGIMLSATLLVVITAAAVAAVAHALGLDWGSAWILGAAVAPTDATAVAALGKALPRRQITVLRAESLINDGTALVVYGVALSAAAGAGEFSVLLVTGEFLYSFLGGAAVGVAAGWAMLEARRRIENALVGNAATILTPFVAFLGAELVHASAVLAVVACGLYLSRTAPLAVSAYTRQQTIAVWSLASFMLNGALFVLVGLQLPAAAAGLWASEGRAGGQAIGQVLLVGVAVYAAILMTRLAVLVLSAYVIRAVDRRPYQRQLRTTNRARVMSTTAGFRGAVSLAVALSIPDGGQYPGRNAIVFVTAFVVVASLVVQGLALPTVIRWARIPTDTSVTEELMLAKRTAAEEAFRALPDLARELRIDDEVLERVHAEYDEHLAAMNAGFDDSQDPAVVRTRQYTRLRLALISHKRATVVRLRDARTIDDTVLRTIQNQLDAEELRLARPQETE</sequence>
<comment type="function">
    <text evidence="10">Na(+)/H(+) antiporter that extrudes sodium in exchange for external protons.</text>
</comment>
<feature type="transmembrane region" description="Helical" evidence="10">
    <location>
        <begin position="300"/>
        <end position="330"/>
    </location>
</feature>
<feature type="transmembrane region" description="Helical" evidence="10">
    <location>
        <begin position="260"/>
        <end position="280"/>
    </location>
</feature>
<keyword evidence="9 10" id="KW-0739">Sodium transport</keyword>
<keyword evidence="13" id="KW-1185">Reference proteome</keyword>
<accession>A0ABN6FPF9</accession>
<dbReference type="Gene3D" id="6.10.140.1330">
    <property type="match status" value="1"/>
</dbReference>
<organism evidence="12 13">
    <name type="scientific">Sinomonas cyclohexanicum</name>
    <name type="common">Corynebacterium cyclohexanicum</name>
    <dbReference type="NCBI Taxonomy" id="322009"/>
    <lineage>
        <taxon>Bacteria</taxon>
        <taxon>Bacillati</taxon>
        <taxon>Actinomycetota</taxon>
        <taxon>Actinomycetes</taxon>
        <taxon>Micrococcales</taxon>
        <taxon>Micrococcaceae</taxon>
        <taxon>Sinomonas</taxon>
    </lineage>
</organism>
<dbReference type="InterPro" id="IPR018422">
    <property type="entry name" value="Cation/H_exchanger_CPA1"/>
</dbReference>
<keyword evidence="3 10" id="KW-1003">Cell membrane</keyword>
<evidence type="ECO:0000256" key="8">
    <source>
        <dbReference type="ARBA" id="ARBA00023136"/>
    </source>
</evidence>
<feature type="transmembrane region" description="Helical" evidence="10">
    <location>
        <begin position="381"/>
        <end position="400"/>
    </location>
</feature>
<name>A0ABN6FPF9_SINCY</name>
<evidence type="ECO:0000256" key="6">
    <source>
        <dbReference type="ARBA" id="ARBA00023053"/>
    </source>
</evidence>
<feature type="transmembrane region" description="Helical" evidence="10">
    <location>
        <begin position="207"/>
        <end position="225"/>
    </location>
</feature>
<feature type="transmembrane region" description="Helical" evidence="10">
    <location>
        <begin position="350"/>
        <end position="369"/>
    </location>
</feature>
<evidence type="ECO:0000256" key="10">
    <source>
        <dbReference type="RuleBase" id="RU366002"/>
    </source>
</evidence>
<dbReference type="RefSeq" id="WP_229230779.1">
    <property type="nucleotide sequence ID" value="NZ_AP024525.1"/>
</dbReference>
<feature type="transmembrane region" description="Helical" evidence="10">
    <location>
        <begin position="179"/>
        <end position="198"/>
    </location>
</feature>
<feature type="transmembrane region" description="Helical" evidence="10">
    <location>
        <begin position="6"/>
        <end position="24"/>
    </location>
</feature>
<evidence type="ECO:0000259" key="11">
    <source>
        <dbReference type="Pfam" id="PF00999"/>
    </source>
</evidence>
<dbReference type="InterPro" id="IPR006153">
    <property type="entry name" value="Cation/H_exchanger_TM"/>
</dbReference>
<feature type="transmembrane region" description="Helical" evidence="10">
    <location>
        <begin position="152"/>
        <end position="173"/>
    </location>
</feature>
<evidence type="ECO:0000256" key="9">
    <source>
        <dbReference type="ARBA" id="ARBA00023201"/>
    </source>
</evidence>
<proteinExistence type="inferred from homology"/>
<keyword evidence="8 10" id="KW-0472">Membrane</keyword>
<gene>
    <name evidence="12" type="ORF">SCMU_39870</name>
</gene>
<keyword evidence="5 10" id="KW-1133">Transmembrane helix</keyword>
<keyword evidence="10" id="KW-0050">Antiport</keyword>
<feature type="transmembrane region" description="Helical" evidence="10">
    <location>
        <begin position="112"/>
        <end position="131"/>
    </location>
</feature>
<protein>
    <submittedName>
        <fullName evidence="12">Na(+)/H(+) exchanger</fullName>
    </submittedName>
</protein>
<keyword evidence="2 10" id="KW-0813">Transport</keyword>
<keyword evidence="6 10" id="KW-0915">Sodium</keyword>
<comment type="similarity">
    <text evidence="10">Belongs to the monovalent cation:proton antiporter 1 (CPA1) transporter (TC 2.A.36) family.</text>
</comment>